<dbReference type="CDD" id="cd10046">
    <property type="entry name" value="Reelin_repeat_2_subrepeat_2"/>
    <property type="match status" value="1"/>
</dbReference>
<feature type="domain" description="EGF-like" evidence="23">
    <location>
        <begin position="2134"/>
        <end position="2166"/>
    </location>
</feature>
<proteinExistence type="inferred from homology"/>
<dbReference type="GO" id="GO:0007155">
    <property type="term" value="P:cell adhesion"/>
    <property type="evidence" value="ECO:0007669"/>
    <property type="project" value="UniProtKB-KW"/>
</dbReference>
<dbReference type="InterPro" id="IPR049419">
    <property type="entry name" value="Reelin_subrepeat-B"/>
</dbReference>
<dbReference type="FunFam" id="2.60.120.260:FF:000052">
    <property type="entry name" value="Reelin"/>
    <property type="match status" value="1"/>
</dbReference>
<dbReference type="CDD" id="cd10036">
    <property type="entry name" value="Reelin_subrepeat_Nt"/>
    <property type="match status" value="1"/>
</dbReference>
<feature type="signal peptide" evidence="22">
    <location>
        <begin position="1"/>
        <end position="38"/>
    </location>
</feature>
<dbReference type="InterPro" id="IPR034968">
    <property type="entry name" value="Reelin"/>
</dbReference>
<dbReference type="PROSITE" id="PS00022">
    <property type="entry name" value="EGF_1"/>
    <property type="match status" value="5"/>
</dbReference>
<dbReference type="CDD" id="cd10037">
    <property type="entry name" value="Reelin_repeat_1_subrepeat_1"/>
    <property type="match status" value="1"/>
</dbReference>
<dbReference type="PROSITE" id="PS01186">
    <property type="entry name" value="EGF_2"/>
    <property type="match status" value="4"/>
</dbReference>
<evidence type="ECO:0000259" key="24">
    <source>
        <dbReference type="PROSITE" id="PS51019"/>
    </source>
</evidence>
<dbReference type="FunFam" id="2.60.120.260:FF:000056">
    <property type="entry name" value="reelin"/>
    <property type="match status" value="1"/>
</dbReference>
<keyword evidence="2" id="KW-0217">Developmental protein</keyword>
<dbReference type="GO" id="GO:0010468">
    <property type="term" value="P:regulation of gene expression"/>
    <property type="evidence" value="ECO:0007669"/>
    <property type="project" value="Ensembl"/>
</dbReference>
<dbReference type="GO" id="GO:0097477">
    <property type="term" value="P:lateral motor column neuron migration"/>
    <property type="evidence" value="ECO:0007669"/>
    <property type="project" value="Ensembl"/>
</dbReference>
<dbReference type="GO" id="GO:0060291">
    <property type="term" value="P:long-term synaptic potentiation"/>
    <property type="evidence" value="ECO:0007669"/>
    <property type="project" value="Ensembl"/>
</dbReference>
<reference evidence="25" key="3">
    <citation type="submission" date="2025-09" db="UniProtKB">
        <authorList>
            <consortium name="Ensembl"/>
        </authorList>
    </citation>
    <scope>IDENTIFICATION</scope>
</reference>
<dbReference type="CDD" id="cd10039">
    <property type="entry name" value="Reelin_repeat_3_subrepeat_1"/>
    <property type="match status" value="1"/>
</dbReference>
<dbReference type="Ensembl" id="ENSPMRT00000020612.1">
    <property type="protein sequence ID" value="ENSPMRP00000019415.1"/>
    <property type="gene ID" value="ENSPMRG00000012482.1"/>
</dbReference>
<dbReference type="GO" id="GO:0021800">
    <property type="term" value="P:cerebral cortex tangential migration"/>
    <property type="evidence" value="ECO:0007669"/>
    <property type="project" value="Ensembl"/>
</dbReference>
<dbReference type="GO" id="GO:0048265">
    <property type="term" value="P:response to pain"/>
    <property type="evidence" value="ECO:0007669"/>
    <property type="project" value="Ensembl"/>
</dbReference>
<dbReference type="FunFam" id="2.60.120.260:FF:000028">
    <property type="entry name" value="Reelin"/>
    <property type="match status" value="1"/>
</dbReference>
<accession>A0A670J5G4</accession>
<dbReference type="InterPro" id="IPR042307">
    <property type="entry name" value="Reeler_sf"/>
</dbReference>
<dbReference type="CDD" id="cd08544">
    <property type="entry name" value="Reeler"/>
    <property type="match status" value="1"/>
</dbReference>
<dbReference type="GO" id="GO:0060019">
    <property type="term" value="P:radial glial cell differentiation"/>
    <property type="evidence" value="ECO:0007669"/>
    <property type="project" value="Ensembl"/>
</dbReference>
<feature type="domain" description="EGF-like" evidence="23">
    <location>
        <begin position="3233"/>
        <end position="3265"/>
    </location>
</feature>
<evidence type="ECO:0000313" key="26">
    <source>
        <dbReference type="Proteomes" id="UP000472272"/>
    </source>
</evidence>
<dbReference type="CDD" id="cd10040">
    <property type="entry name" value="Reelin_repeat_4_subrepeat_1"/>
    <property type="match status" value="1"/>
</dbReference>
<dbReference type="CDD" id="cd10050">
    <property type="entry name" value="Reelin_repeat_6_subrepeat_2"/>
    <property type="match status" value="1"/>
</dbReference>
<dbReference type="GO" id="GO:0007616">
    <property type="term" value="P:long-term memory"/>
    <property type="evidence" value="ECO:0007669"/>
    <property type="project" value="Ensembl"/>
</dbReference>
<feature type="disulfide bond" evidence="21">
    <location>
        <begin position="2156"/>
        <end position="2165"/>
    </location>
</feature>
<dbReference type="GeneTree" id="ENSGT00580000081623"/>
<dbReference type="FunFam" id="2.60.120.260:FF:000041">
    <property type="entry name" value="Reelin"/>
    <property type="match status" value="1"/>
</dbReference>
<keyword evidence="15 21" id="KW-1015">Disulfide bond</keyword>
<organism evidence="25 26">
    <name type="scientific">Podarcis muralis</name>
    <name type="common">Wall lizard</name>
    <name type="synonym">Lacerta muralis</name>
    <dbReference type="NCBI Taxonomy" id="64176"/>
    <lineage>
        <taxon>Eukaryota</taxon>
        <taxon>Metazoa</taxon>
        <taxon>Chordata</taxon>
        <taxon>Craniata</taxon>
        <taxon>Vertebrata</taxon>
        <taxon>Euteleostomi</taxon>
        <taxon>Lepidosauria</taxon>
        <taxon>Squamata</taxon>
        <taxon>Bifurcata</taxon>
        <taxon>Unidentata</taxon>
        <taxon>Episquamata</taxon>
        <taxon>Laterata</taxon>
        <taxon>Lacertibaenia</taxon>
        <taxon>Lacertidae</taxon>
        <taxon>Podarcis</taxon>
    </lineage>
</organism>
<dbReference type="FunFam" id="2.60.40.4060:FF:000001">
    <property type="entry name" value="Reelin"/>
    <property type="match status" value="1"/>
</dbReference>
<dbReference type="GO" id="GO:0048018">
    <property type="term" value="F:receptor ligand activity"/>
    <property type="evidence" value="ECO:0007669"/>
    <property type="project" value="Ensembl"/>
</dbReference>
<dbReference type="Pfam" id="PF21471">
    <property type="entry name" value="Reelin_subrepeat-B"/>
    <property type="match status" value="18"/>
</dbReference>
<dbReference type="GO" id="GO:0016358">
    <property type="term" value="P:dendrite development"/>
    <property type="evidence" value="ECO:0007669"/>
    <property type="project" value="Ensembl"/>
</dbReference>
<dbReference type="GO" id="GO:0110157">
    <property type="term" value="C:reelin complex"/>
    <property type="evidence" value="ECO:0007669"/>
    <property type="project" value="Ensembl"/>
</dbReference>
<evidence type="ECO:0000256" key="5">
    <source>
        <dbReference type="ARBA" id="ARBA00022536"/>
    </source>
</evidence>
<keyword evidence="6" id="KW-0645">Protease</keyword>
<evidence type="ECO:0000256" key="17">
    <source>
        <dbReference type="ARBA" id="ARBA00023773"/>
    </source>
</evidence>
<name>A0A670J5G4_PODMU</name>
<dbReference type="GO" id="GO:0007626">
    <property type="term" value="P:locomotory behavior"/>
    <property type="evidence" value="ECO:0007669"/>
    <property type="project" value="Ensembl"/>
</dbReference>
<dbReference type="GO" id="GO:0021511">
    <property type="term" value="P:spinal cord patterning"/>
    <property type="evidence" value="ECO:0007669"/>
    <property type="project" value="Ensembl"/>
</dbReference>
<dbReference type="PANTHER" id="PTHR11841:SF1">
    <property type="entry name" value="REELIN"/>
    <property type="match status" value="1"/>
</dbReference>
<dbReference type="GO" id="GO:0038026">
    <property type="term" value="P:reelin-mediated signaling pathway"/>
    <property type="evidence" value="ECO:0007669"/>
    <property type="project" value="Ensembl"/>
</dbReference>
<dbReference type="FunFam" id="2.60.120.260:FF:000055">
    <property type="entry name" value="Reelin"/>
    <property type="match status" value="1"/>
</dbReference>
<keyword evidence="10" id="KW-0378">Hydrolase</keyword>
<keyword evidence="12" id="KW-0862">Zinc</keyword>
<dbReference type="GO" id="GO:0050795">
    <property type="term" value="P:regulation of behavior"/>
    <property type="evidence" value="ECO:0007669"/>
    <property type="project" value="Ensembl"/>
</dbReference>
<evidence type="ECO:0000256" key="13">
    <source>
        <dbReference type="ARBA" id="ARBA00022837"/>
    </source>
</evidence>
<dbReference type="GO" id="GO:0061003">
    <property type="term" value="P:positive regulation of dendritic spine morphogenesis"/>
    <property type="evidence" value="ECO:0007669"/>
    <property type="project" value="Ensembl"/>
</dbReference>
<evidence type="ECO:0000259" key="23">
    <source>
        <dbReference type="PROSITE" id="PS50026"/>
    </source>
</evidence>
<comment type="subunit">
    <text evidence="19">Oligomer of disulfide-linked homodimers.</text>
</comment>
<dbReference type="GO" id="GO:0031012">
    <property type="term" value="C:extracellular matrix"/>
    <property type="evidence" value="ECO:0007669"/>
    <property type="project" value="Ensembl"/>
</dbReference>
<dbReference type="PANTHER" id="PTHR11841">
    <property type="entry name" value="REELIN"/>
    <property type="match status" value="1"/>
</dbReference>
<keyword evidence="8 22" id="KW-0732">Signal</keyword>
<dbReference type="PROSITE" id="PS51019">
    <property type="entry name" value="REELIN"/>
    <property type="match status" value="1"/>
</dbReference>
<evidence type="ECO:0000256" key="18">
    <source>
        <dbReference type="ARBA" id="ARBA00023900"/>
    </source>
</evidence>
<dbReference type="Gene3D" id="2.60.40.4060">
    <property type="entry name" value="Reeler domain"/>
    <property type="match status" value="1"/>
</dbReference>
<feature type="disulfide bond" evidence="21">
    <location>
        <begin position="2138"/>
        <end position="2148"/>
    </location>
</feature>
<evidence type="ECO:0000256" key="1">
    <source>
        <dbReference type="ARBA" id="ARBA00004498"/>
    </source>
</evidence>
<dbReference type="OMA" id="ATIKHAC"/>
<dbReference type="CDD" id="cd10043">
    <property type="entry name" value="Reelin_repeat_7_subrepeat_1"/>
    <property type="match status" value="1"/>
</dbReference>
<feature type="disulfide bond" evidence="21">
    <location>
        <begin position="3237"/>
        <end position="3247"/>
    </location>
</feature>
<dbReference type="Proteomes" id="UP000472272">
    <property type="component" value="Chromosome 10"/>
</dbReference>
<evidence type="ECO:0000256" key="4">
    <source>
        <dbReference type="ARBA" id="ARBA00022530"/>
    </source>
</evidence>
<evidence type="ECO:0000256" key="14">
    <source>
        <dbReference type="ARBA" id="ARBA00022889"/>
    </source>
</evidence>
<dbReference type="Gene3D" id="2.60.120.260">
    <property type="entry name" value="Galactose-binding domain-like"/>
    <property type="match status" value="19"/>
</dbReference>
<dbReference type="GO" id="GO:0035418">
    <property type="term" value="P:protein localization to synapse"/>
    <property type="evidence" value="ECO:0007669"/>
    <property type="project" value="Ensembl"/>
</dbReference>
<reference evidence="25" key="2">
    <citation type="submission" date="2025-08" db="UniProtKB">
        <authorList>
            <consortium name="Ensembl"/>
        </authorList>
    </citation>
    <scope>IDENTIFICATION</scope>
</reference>
<dbReference type="GO" id="GO:0051897">
    <property type="term" value="P:positive regulation of phosphatidylinositol 3-kinase/protein kinase B signal transduction"/>
    <property type="evidence" value="ECO:0007669"/>
    <property type="project" value="Ensembl"/>
</dbReference>
<reference evidence="25 26" key="1">
    <citation type="journal article" date="2019" name="Proc. Natl. Acad. Sci. U.S.A.">
        <title>Regulatory changes in pterin and carotenoid genes underlie balanced color polymorphisms in the wall lizard.</title>
        <authorList>
            <person name="Andrade P."/>
            <person name="Pinho C."/>
            <person name="Perez I de Lanuza G."/>
            <person name="Afonso S."/>
            <person name="Brejcha J."/>
            <person name="Rubin C.J."/>
            <person name="Wallerman O."/>
            <person name="Pereira P."/>
            <person name="Sabatino S.J."/>
            <person name="Bellati A."/>
            <person name="Pellitteri-Rosa D."/>
            <person name="Bosakova Z."/>
            <person name="Bunikis I."/>
            <person name="Carretero M.A."/>
            <person name="Feiner N."/>
            <person name="Marsik P."/>
            <person name="Pauperio F."/>
            <person name="Salvi D."/>
            <person name="Soler L."/>
            <person name="While G.M."/>
            <person name="Uller T."/>
            <person name="Font E."/>
            <person name="Andersson L."/>
            <person name="Carneiro M."/>
        </authorList>
    </citation>
    <scope>NUCLEOTIDE SEQUENCE</scope>
</reference>
<dbReference type="GO" id="GO:1900273">
    <property type="term" value="P:positive regulation of long-term synaptic potentiation"/>
    <property type="evidence" value="ECO:0007669"/>
    <property type="project" value="Ensembl"/>
</dbReference>
<keyword evidence="14" id="KW-0130">Cell adhesion</keyword>
<comment type="function">
    <text evidence="20">Extracellular matrix serine protease secreted by pioneer neurons that plays a role in layering of neurons in the cerebral cortex and cerebellum by coordinating cell positioning during neurodevelopment. Regulates microtubule function in neurons and neuronal migration. Binding to the extracellular domains of lipoprotein receptors VLDLR and LRP8/APOER2 induces tyrosine phosphorylation of DAB1 and modulation of TAU phosphorylation. Affects migration of sympathetic preganglionic neurons in the spinal cord, where it seems to act as a barrier to neuronal migration. Enzymatic activity is important for the modulation of cell adhesion.</text>
</comment>
<dbReference type="SMART" id="SM00181">
    <property type="entry name" value="EGF"/>
    <property type="match status" value="7"/>
</dbReference>
<sequence length="3464" mass="388799">MEPKRTPPAPRPRRRTFPSGALLLLGVMLWASSQVAQGAAGYYPRFSPFFFLCTHHGELEGDGEQGEVLISLHIAGNPTFYVPGQEYHVTISTSTFFDGLLVTGLYTSTSVQASQSIGGSSAFGFGIMSDHQFGNQFVCSVVASHVSHLPTTNLSFVWIAPPAGTGCVNFMATATHRGQVIFKDALAQQLCEQGGKTPLRPHLESIILRDDFDSYQLQGLNPAMWFECSNCEVGDQCGVIMHGSAVTFCEPYGPRELTTNGLNTTTASVLQFSIGSGSCRFSYSDPNIIVSYSKNNSADWIQLEKIRAPSNVSTIIHILYLPQEAKGENIQFQWKQEYVHAGDVYEACWALDNILIINAAHRQIVLEDNLDPVDTGNWLFFPGATIKHSCQSDGNAIYFHGTEGSELNFATTRDVDLSTEDAQEQWAEEFESQPKGWDISGAVIGTECGTLESGSSAVFLRDGERKLCTPYMDTTGYGNLRFYFSMGDCDAGQTHESDVILYAKIEGRKDHLNLDTMTYTSYRVPSLVSVVISPELQTPATKFCLKQKNHQGHNRNVWAVDYFHVLPVLPTTVTHMIQFSINLGCGTHQPGNSVSLEFSTNHGRSWSLLHSECLPETCVGSHLPHSTVYASENYSGWNRITIPLPNAALTRDTRIRWRQTGPILGNMWAIDNIYIGPSCLKFCSGRGQCSRNGCKCDPGFSGPACEMASQTFPMFISESFGNSRLSSYHNFYSIRGAEISFGCGVLASGKALVFNKDGRRQLITSFLDSSQSRFLQFTLRLGSKSVLSTCKAPDQPGEGVLLHYSYDNGITWKLLEHYSYLNYHEPRIISVELPEDARQFGIQFRWWQPYHSSQGEDVWAIDEIIMTSVLFNSISLDFTNLVEVTQSLGFYLGNVQPYCGHDWTLCFTGDSKLASSMRYVETQSMQIGASYMLQFNLVMGCGQPYRPHMDNQVKLEYSTNHGLTWHLVQEECLPSMPSCQEFTPASIYHSSEYTKWRRITVLLPQKTWSSATRFRWSQSYYTAQDEWALDNIYIGQQCPNMCNGHGWCDHGVCRCDSGYQGSECHPANNLPSTIMSDFENPNSLESGWQEVIGGEIVKPEEGCGVISSGSSLYFNKAGKRQLVSLDLDTAWVDFVQFYIQIGGESSSCNKPDSREEGILLQYSNNGGINWHLLAEMYFSDFSKSRFVYLELPAAAKTPCTRFRWWQPVFSGEGYDQWAIDDIIILSEKLKQVIPVVNPTLPQNFYEKPAFDYPMNQLSVWLMLANEGMPKNETFCSATPSAMIFGKSEGDRFAVTRDLTLKPGYVLQFKLNIGCTDQFSSSAPVLLQYSHDAGLYWSLVKEGCYPASPGVKGCEGSSRELTEPTAYYTGDFEDWTRITIVIPRSLASSKTRFRWIQESSSQKSVPPFGLDGVYISEPCSSYCNGHGDCISGVCFCDLGYTASHGTCVSNVPNHSEMFDRFERKLSPLWYKITGGQVGNGCGILSDGKSLYFNGPGKREARTVPLDTTSIRLVQFYVQIGSKTIGTGCNKPRARNEGLVVQYSNDNGISWYLLRELDFMSFLEPQIVSIELPREAKTPATAFRWWQPQHGKHSAQWALDDVLVGMNDSSQTGFQDKFDGSVDLQANWYRVQGGQVDIDCLSMDTALIFSENTGKSRYAETWDFHVSDSTFMQFELNMGCSKPFSNSHSIYFQYSINNGRDWHLVTEECVPPRIGCQHYTESSIYTSERFQNWKRVTIYLPPATISPRTRFRWIQHNYVPGGDMWAIDNVILATGCPWLCSGHGICDAGRCVCDRGFGGPYCVPAAPLPSVLKDDFNGNLHPDLWPEVYGAERGNLNGDTIKSGTTLIFKGEGLRMLVSRDLDCTNTMYIQFSFKFLAKGTPERSHSVLLQYSINGGITWHLIDEFYFTQTTDVLFINIPLPYAARTNATRFRLWQPYNNGKKEEIWILDDLIIDGNNIKNPVILLDTFDFGPKEDNWFFYPGGNIGLYCPYSSKGAPEEDSAMVFVSNEVGEHSVTTRDLNVNENTIIQFEINIGCTTDSSSADPVKLEFSRDLGATWHLLLPLCYSSSSYLSSLCSTEHHPSSTYYAGTTQGWRREVIHFGKLHLCGLVRFRWYQGFYPAASQPVTWAIDNVYIGPQCEEMCNGHGSCVNGTKCICDPGYSGPTCRISTKNPDFLKDDFEGQLESDRFLLVSGGKPSRKCGVLSGGNNLFFNEEGLRMLMTRDLDLSQARFVQFFMRLGCGKAAPDPRSQPVLLQYSLNGGLTWNLLQEFLFSNSSNVGRYIALEIPLKARSASSRLRWWQPSENGHFYSPWVIDQILIGGNISGNTVLEDDFSTLDSKKWLLHPGGTKMPVCGSTGDALVFIEKASTRYVVTTDIAVNEDSFLQLDFAASCSVTDSCYAIELEYSVDLGLTWHPVMRDCLPTNVECSTYHLQRILVSDTFNKWTRIVLPLPPYTRSQATRFRWHQPAPFDKQQTWAIDNVYIGDGCIDMCSGHGRCTQGNCMCDENWGGLYCDEPEIPLPTQLKDNFNRAPSNQNWLTVNGGKLSTVCGAVASGMALHFSGACSRLLVTVDLNLTNAEFIQFYFMYGCLITPNSRNQGVLLEYSVNGGITWTLLMDIFYDQFSKPGFVNILLPPGAQEVGTRFRWWQPKHDGLDQSDWAIDNVLISGSADQRTVMLDTFSSAPLPQHERSPADAGPTGRIAFDMFMEDRTTVNEHWLFHDDCSIERFCESPDGVMMCGSHDGREVYAITHDLTPTENWIMQFKISVGCKTSEKIAQNQVHVQYSTDFGVSWSYLIPQCLPADPKCSGSVSQPSVFFPTKGWKRITYRLPESLVGNPVRFRFYQKYSDMQWAIDNFYLGPGCVDNCRGHGDCLKEQCVCDPGFSGPNCYLTQTLKTFLKERFDNEEIRPDLWMSLEGGTACMECGILAEDTALYFGGTTVRQAVTQDLDLRGAKFLQYWGRIGSENNMTTCHRPTCRKEGVLLDYSTDGGISWTLLHEMDYQKYISIRHDYILLPEDALTNTTRLRWWQPFVINNGIVVSGFDRAQWALDNVLIGGAEINPSQLVDTFDDEGISHEENWSFYPNAVRTAGFCGNPSFHLYWPNKKKDQTNNILSSRELIIQPGYMIQFKIVVGCEATSCGDLHSVMLEYTKDARADSWQLVQTQCLPSSSNSVGCSPFQFHEATIYNSVNSSTWKRITVQLPDHVSSSATQFRWIQKGEESEKQSWAIDHVYIGESCPKLCGGHGYCTTGAICICDEGYQGDDCSVFSHDLPSYIKDNFESARVTEINWETIQGGVIGNGCGQLAPFAHGDSLYFNGCQIRQAVTKPLDLTRASKIMFVLQIGSLSQTDSCNTNLSDPNTVDKAVLLQYSVNNGITWQVIAQHQPKDFIQAQRVSYNVPLEARMKGVLLRWWQPRHNGTGHDQWALDHVEVVHTRKQNYMMNFSRQHGLRHFYNRRRRSLRRFP</sequence>
<dbReference type="InterPro" id="IPR036278">
    <property type="entry name" value="Sialidase_sf"/>
</dbReference>
<dbReference type="InterPro" id="IPR002861">
    <property type="entry name" value="Reeler_dom"/>
</dbReference>
<dbReference type="GO" id="GO:0030425">
    <property type="term" value="C:dendrite"/>
    <property type="evidence" value="ECO:0007669"/>
    <property type="project" value="Ensembl"/>
</dbReference>
<dbReference type="CDD" id="cd10041">
    <property type="entry name" value="Reelin_repeat_5_subrepeat_1"/>
    <property type="match status" value="1"/>
</dbReference>
<dbReference type="GO" id="GO:0007411">
    <property type="term" value="P:axon guidance"/>
    <property type="evidence" value="ECO:0007669"/>
    <property type="project" value="Ensembl"/>
</dbReference>
<evidence type="ECO:0000256" key="21">
    <source>
        <dbReference type="PROSITE-ProRule" id="PRU00076"/>
    </source>
</evidence>
<dbReference type="GO" id="GO:0021517">
    <property type="term" value="P:ventral spinal cord development"/>
    <property type="evidence" value="ECO:0007669"/>
    <property type="project" value="Ensembl"/>
</dbReference>
<evidence type="ECO:0000256" key="8">
    <source>
        <dbReference type="ARBA" id="ARBA00022729"/>
    </source>
</evidence>
<evidence type="ECO:0000256" key="20">
    <source>
        <dbReference type="ARBA" id="ARBA00046064"/>
    </source>
</evidence>
<evidence type="ECO:0000256" key="7">
    <source>
        <dbReference type="ARBA" id="ARBA00022723"/>
    </source>
</evidence>
<dbReference type="FunFam" id="2.60.120.260:FF:000045">
    <property type="entry name" value="Reelin"/>
    <property type="match status" value="1"/>
</dbReference>
<dbReference type="CDD" id="cd10042">
    <property type="entry name" value="Reelin_repeat_6_subrepeat_1"/>
    <property type="match status" value="1"/>
</dbReference>
<keyword evidence="11" id="KW-0720">Serine protease</keyword>
<comment type="subcellular location">
    <subcellularLocation>
        <location evidence="1">Secreted</location>
        <location evidence="1">Extracellular space</location>
        <location evidence="1">Extracellular matrix</location>
    </subcellularLocation>
</comment>
<dbReference type="GO" id="GO:0051057">
    <property type="term" value="P:positive regulation of small GTPase mediated signal transduction"/>
    <property type="evidence" value="ECO:0007669"/>
    <property type="project" value="Ensembl"/>
</dbReference>
<gene>
    <name evidence="25" type="primary">RELN</name>
</gene>
<keyword evidence="13" id="KW-0106">Calcium</keyword>
<comment type="similarity">
    <text evidence="17">Belongs to the reelin family.</text>
</comment>
<dbReference type="GO" id="GO:0070326">
    <property type="term" value="F:very-low-density lipoprotein particle receptor binding"/>
    <property type="evidence" value="ECO:0007669"/>
    <property type="project" value="Ensembl"/>
</dbReference>
<dbReference type="FunFam" id="2.60.120.260:FF:000040">
    <property type="entry name" value="Reelin"/>
    <property type="match status" value="1"/>
</dbReference>
<dbReference type="CDD" id="cd10052">
    <property type="entry name" value="Reelin_repeat_8_subrepeat_2"/>
    <property type="match status" value="1"/>
</dbReference>
<evidence type="ECO:0000256" key="22">
    <source>
        <dbReference type="SAM" id="SignalP"/>
    </source>
</evidence>
<evidence type="ECO:0000256" key="2">
    <source>
        <dbReference type="ARBA" id="ARBA00022473"/>
    </source>
</evidence>
<dbReference type="FunFam" id="2.60.120.260:FF:000036">
    <property type="entry name" value="Reelin"/>
    <property type="match status" value="1"/>
</dbReference>
<dbReference type="GO" id="GO:0097120">
    <property type="term" value="P:receptor localization to synapse"/>
    <property type="evidence" value="ECO:0007669"/>
    <property type="project" value="Ensembl"/>
</dbReference>
<dbReference type="FunFam" id="2.60.120.260:FF:000057">
    <property type="entry name" value="Reelin"/>
    <property type="match status" value="1"/>
</dbReference>
<evidence type="ECO:0000313" key="25">
    <source>
        <dbReference type="Ensembl" id="ENSPMRP00000019415.1"/>
    </source>
</evidence>
<dbReference type="GO" id="GO:0097107">
    <property type="term" value="P:postsynaptic density assembly"/>
    <property type="evidence" value="ECO:0007669"/>
    <property type="project" value="Ensembl"/>
</dbReference>
<keyword evidence="4" id="KW-0272">Extracellular matrix</keyword>
<dbReference type="GO" id="GO:0021819">
    <property type="term" value="P:layer formation in cerebral cortex"/>
    <property type="evidence" value="ECO:0007669"/>
    <property type="project" value="Ensembl"/>
</dbReference>
<dbReference type="GO" id="GO:0005737">
    <property type="term" value="C:cytoplasm"/>
    <property type="evidence" value="ECO:0007669"/>
    <property type="project" value="Ensembl"/>
</dbReference>
<dbReference type="GO" id="GO:0046872">
    <property type="term" value="F:metal ion binding"/>
    <property type="evidence" value="ECO:0007669"/>
    <property type="project" value="UniProtKB-KW"/>
</dbReference>
<keyword evidence="26" id="KW-1185">Reference proteome</keyword>
<dbReference type="Pfam" id="PF07974">
    <property type="entry name" value="EGF_2"/>
    <property type="match status" value="1"/>
</dbReference>
<dbReference type="CDD" id="cd10044">
    <property type="entry name" value="Reelin_repeat_8_subrepeat_1"/>
    <property type="match status" value="1"/>
</dbReference>
<evidence type="ECO:0000256" key="15">
    <source>
        <dbReference type="ARBA" id="ARBA00023157"/>
    </source>
</evidence>
<dbReference type="GO" id="GO:0097114">
    <property type="term" value="P:NMDA glutamate receptor clustering"/>
    <property type="evidence" value="ECO:0007669"/>
    <property type="project" value="Ensembl"/>
</dbReference>
<dbReference type="InterPro" id="IPR000742">
    <property type="entry name" value="EGF"/>
</dbReference>
<evidence type="ECO:0000256" key="16">
    <source>
        <dbReference type="ARBA" id="ARBA00023180"/>
    </source>
</evidence>
<dbReference type="GO" id="GO:0032008">
    <property type="term" value="P:positive regulation of TOR signaling"/>
    <property type="evidence" value="ECO:0007669"/>
    <property type="project" value="Ensembl"/>
</dbReference>
<keyword evidence="16" id="KW-0325">Glycoprotein</keyword>
<dbReference type="GO" id="GO:2000463">
    <property type="term" value="P:positive regulation of excitatory postsynaptic potential"/>
    <property type="evidence" value="ECO:0007669"/>
    <property type="project" value="Ensembl"/>
</dbReference>
<keyword evidence="7" id="KW-0479">Metal-binding</keyword>
<evidence type="ECO:0000256" key="9">
    <source>
        <dbReference type="ARBA" id="ARBA00022737"/>
    </source>
</evidence>
<keyword evidence="5 21" id="KW-0245">EGF-like domain</keyword>
<dbReference type="FunFam" id="2.60.120.260:FF:000039">
    <property type="entry name" value="Reelin"/>
    <property type="match status" value="1"/>
</dbReference>
<dbReference type="FunFam" id="2.60.120.260:FF:000047">
    <property type="entry name" value="Reelin"/>
    <property type="match status" value="1"/>
</dbReference>
<dbReference type="GO" id="GO:1902078">
    <property type="term" value="P:positive regulation of lateral motor column neuron migration"/>
    <property type="evidence" value="ECO:0007669"/>
    <property type="project" value="Ensembl"/>
</dbReference>
<dbReference type="CDD" id="cd10045">
    <property type="entry name" value="Reelin_repeat_1_subrepeat_2"/>
    <property type="match status" value="1"/>
</dbReference>
<dbReference type="CDD" id="cd00054">
    <property type="entry name" value="EGF_CA"/>
    <property type="match status" value="1"/>
</dbReference>
<comment type="caution">
    <text evidence="21">Lacks conserved residue(s) required for the propagation of feature annotation.</text>
</comment>
<keyword evidence="9" id="KW-0677">Repeat</keyword>
<dbReference type="GO" id="GO:0006508">
    <property type="term" value="P:proteolysis"/>
    <property type="evidence" value="ECO:0007669"/>
    <property type="project" value="UniProtKB-KW"/>
</dbReference>
<feature type="domain" description="Reelin" evidence="24">
    <location>
        <begin position="38"/>
        <end position="205"/>
    </location>
</feature>
<dbReference type="FunFam" id="2.60.120.260:FF:000044">
    <property type="entry name" value="Reelin"/>
    <property type="match status" value="1"/>
</dbReference>
<dbReference type="CDD" id="cd10047">
    <property type="entry name" value="Reelin_repeat_3_subrepeat_2"/>
    <property type="match status" value="1"/>
</dbReference>
<evidence type="ECO:0000256" key="3">
    <source>
        <dbReference type="ARBA" id="ARBA00022525"/>
    </source>
</evidence>
<feature type="disulfide bond" evidence="21">
    <location>
        <begin position="3255"/>
        <end position="3264"/>
    </location>
</feature>
<dbReference type="PROSITE" id="PS50026">
    <property type="entry name" value="EGF_3"/>
    <property type="match status" value="2"/>
</dbReference>
<dbReference type="CDD" id="cd10038">
    <property type="entry name" value="Reelin_repeat_2_subrepeat_1"/>
    <property type="match status" value="1"/>
</dbReference>
<evidence type="ECO:0000256" key="11">
    <source>
        <dbReference type="ARBA" id="ARBA00022825"/>
    </source>
</evidence>
<dbReference type="GO" id="GO:0008236">
    <property type="term" value="F:serine-type peptidase activity"/>
    <property type="evidence" value="ECO:0007669"/>
    <property type="project" value="UniProtKB-KW"/>
</dbReference>
<dbReference type="InterPro" id="IPR013111">
    <property type="entry name" value="EGF_extracell"/>
</dbReference>
<evidence type="ECO:0000256" key="19">
    <source>
        <dbReference type="ARBA" id="ARBA00044961"/>
    </source>
</evidence>
<evidence type="ECO:0000256" key="6">
    <source>
        <dbReference type="ARBA" id="ARBA00022670"/>
    </source>
</evidence>
<dbReference type="GO" id="GO:0005886">
    <property type="term" value="C:plasma membrane"/>
    <property type="evidence" value="ECO:0007669"/>
    <property type="project" value="GOC"/>
</dbReference>
<dbReference type="SUPFAM" id="SSF50939">
    <property type="entry name" value="Sialidases"/>
    <property type="match status" value="4"/>
</dbReference>
<dbReference type="GO" id="GO:0008306">
    <property type="term" value="P:associative learning"/>
    <property type="evidence" value="ECO:0007669"/>
    <property type="project" value="Ensembl"/>
</dbReference>
<dbReference type="CDD" id="cd10049">
    <property type="entry name" value="Reelin_repeat_5_subrepeat_2"/>
    <property type="match status" value="1"/>
</dbReference>
<evidence type="ECO:0000256" key="10">
    <source>
        <dbReference type="ARBA" id="ARBA00022801"/>
    </source>
</evidence>
<dbReference type="CDD" id="cd10048">
    <property type="entry name" value="Reelin_repeat_4_subrepeat_2"/>
    <property type="match status" value="1"/>
</dbReference>
<protein>
    <recommendedName>
        <fullName evidence="18">Reelin</fullName>
    </recommendedName>
</protein>
<evidence type="ECO:0000256" key="12">
    <source>
        <dbReference type="ARBA" id="ARBA00022833"/>
    </source>
</evidence>
<dbReference type="GO" id="GO:0051968">
    <property type="term" value="P:positive regulation of synaptic transmission, glutamatergic"/>
    <property type="evidence" value="ECO:0007669"/>
    <property type="project" value="Ensembl"/>
</dbReference>
<dbReference type="GO" id="GO:1904936">
    <property type="term" value="P:interneuron migration"/>
    <property type="evidence" value="ECO:0007669"/>
    <property type="project" value="Ensembl"/>
</dbReference>
<dbReference type="FunFam" id="2.60.120.260:FF:000030">
    <property type="entry name" value="Reelin"/>
    <property type="match status" value="1"/>
</dbReference>
<dbReference type="GO" id="GO:0090129">
    <property type="term" value="P:positive regulation of synapse maturation"/>
    <property type="evidence" value="ECO:0007669"/>
    <property type="project" value="Ensembl"/>
</dbReference>
<feature type="chain" id="PRO_5025658596" description="Reelin" evidence="22">
    <location>
        <begin position="39"/>
        <end position="3464"/>
    </location>
</feature>
<dbReference type="CDD" id="cd10051">
    <property type="entry name" value="Reelin_repeat_7_subrepeat_2"/>
    <property type="match status" value="1"/>
</dbReference>
<dbReference type="FunFam" id="2.60.120.260:FF:000003">
    <property type="entry name" value="Reelin"/>
    <property type="match status" value="4"/>
</dbReference>
<dbReference type="Pfam" id="PF23106">
    <property type="entry name" value="EGF_Teneurin"/>
    <property type="match status" value="3"/>
</dbReference>
<dbReference type="FunFam" id="2.60.120.260:FF:000053">
    <property type="entry name" value="Reelin"/>
    <property type="match status" value="1"/>
</dbReference>
<dbReference type="FunFam" id="2.60.120.260:FF:000042">
    <property type="entry name" value="Reelin"/>
    <property type="match status" value="1"/>
</dbReference>
<keyword evidence="3" id="KW-0964">Secreted</keyword>
<dbReference type="GO" id="GO:0097119">
    <property type="term" value="P:postsynaptic density protein 95 clustering"/>
    <property type="evidence" value="ECO:0007669"/>
    <property type="project" value="Ensembl"/>
</dbReference>